<dbReference type="Proteomes" id="UP000309128">
    <property type="component" value="Unassembled WGS sequence"/>
</dbReference>
<dbReference type="InterPro" id="IPR050490">
    <property type="entry name" value="Bact_solute-bd_prot1"/>
</dbReference>
<comment type="similarity">
    <text evidence="1">Belongs to the bacterial solute-binding protein 1 family.</text>
</comment>
<dbReference type="PROSITE" id="PS01037">
    <property type="entry name" value="SBP_BACTERIAL_1"/>
    <property type="match status" value="1"/>
</dbReference>
<gene>
    <name evidence="5" type="ORF">ETD86_40575</name>
</gene>
<reference evidence="5 6" key="1">
    <citation type="submission" date="2019-05" db="EMBL/GenBank/DDBJ databases">
        <title>Draft genome sequence of Nonomuraea turkmeniaca DSM 43926.</title>
        <authorList>
            <person name="Saricaoglu S."/>
            <person name="Isik K."/>
        </authorList>
    </citation>
    <scope>NUCLEOTIDE SEQUENCE [LARGE SCALE GENOMIC DNA]</scope>
    <source>
        <strain evidence="5 6">DSM 43926</strain>
    </source>
</reference>
<dbReference type="OrthoDB" id="8478044at2"/>
<dbReference type="InterPro" id="IPR006061">
    <property type="entry name" value="SBP_1_CS"/>
</dbReference>
<sequence length="416" mass="46208">MFRSRMATFGVAALVLTACGGGNTAAPQKKTELTLYNDKGAWTKFFDEMGALSKQSIGLGMKPTGYTDSAQYQAFIKASFRTNVKPDLFTWQTGGMLEEIVKQKQVADTTAVWQEAIKAGDLLQDLAPYYTIGGKQYCVPMNVAYWGMFYNKKIFDKYGLKPPQTWDDLIKAADTLKQNGVKAFYHTSVLFSFVWFEQLMAGTDPDLYDRLSTGKAKYTDPGVVQVMEKWKQLIDAGYFINPGDKTDPGDVLKNGKAAMVSFGTWFNTSMTQRDMKPGTDYDFFVIPNVNASLPKTSMIFESGPLCSLTKAADPDASMKYLKWWTTAEAQEKWASSRGDVSANPKVTIKDEALGAVTKDAGSGKYRLVNRYFEATPPAILTAALDGFSKFVTEPGTYKEVLDTIQKSADEYWSTHQ</sequence>
<evidence type="ECO:0000313" key="5">
    <source>
        <dbReference type="EMBL" id="TMR10180.1"/>
    </source>
</evidence>
<name>A0A5S4F2F9_9ACTN</name>
<dbReference type="PANTHER" id="PTHR43649">
    <property type="entry name" value="ARABINOSE-BINDING PROTEIN-RELATED"/>
    <property type="match status" value="1"/>
</dbReference>
<dbReference type="Pfam" id="PF13416">
    <property type="entry name" value="SBP_bac_8"/>
    <property type="match status" value="1"/>
</dbReference>
<keyword evidence="6" id="KW-1185">Reference proteome</keyword>
<feature type="chain" id="PRO_5024455457" evidence="4">
    <location>
        <begin position="26"/>
        <end position="416"/>
    </location>
</feature>
<dbReference type="AlphaFoldDB" id="A0A5S4F2F9"/>
<evidence type="ECO:0000256" key="4">
    <source>
        <dbReference type="SAM" id="SignalP"/>
    </source>
</evidence>
<dbReference type="RefSeq" id="WP_138671940.1">
    <property type="nucleotide sequence ID" value="NZ_VCKY01000201.1"/>
</dbReference>
<proteinExistence type="inferred from homology"/>
<keyword evidence="3 4" id="KW-0732">Signal</keyword>
<comment type="caution">
    <text evidence="5">The sequence shown here is derived from an EMBL/GenBank/DDBJ whole genome shotgun (WGS) entry which is preliminary data.</text>
</comment>
<accession>A0A5S4F2F9</accession>
<organism evidence="5 6">
    <name type="scientific">Nonomuraea turkmeniaca</name>
    <dbReference type="NCBI Taxonomy" id="103838"/>
    <lineage>
        <taxon>Bacteria</taxon>
        <taxon>Bacillati</taxon>
        <taxon>Actinomycetota</taxon>
        <taxon>Actinomycetes</taxon>
        <taxon>Streptosporangiales</taxon>
        <taxon>Streptosporangiaceae</taxon>
        <taxon>Nonomuraea</taxon>
    </lineage>
</organism>
<dbReference type="SUPFAM" id="SSF53850">
    <property type="entry name" value="Periplasmic binding protein-like II"/>
    <property type="match status" value="1"/>
</dbReference>
<evidence type="ECO:0000256" key="2">
    <source>
        <dbReference type="ARBA" id="ARBA00022448"/>
    </source>
</evidence>
<protein>
    <submittedName>
        <fullName evidence="5">Carbohydrate ABC transporter substrate-binding protein</fullName>
    </submittedName>
</protein>
<dbReference type="InterPro" id="IPR006059">
    <property type="entry name" value="SBP"/>
</dbReference>
<evidence type="ECO:0000313" key="6">
    <source>
        <dbReference type="Proteomes" id="UP000309128"/>
    </source>
</evidence>
<dbReference type="EMBL" id="VCKY01000201">
    <property type="protein sequence ID" value="TMR10180.1"/>
    <property type="molecule type" value="Genomic_DNA"/>
</dbReference>
<keyword evidence="2" id="KW-0813">Transport</keyword>
<dbReference type="GO" id="GO:0055085">
    <property type="term" value="P:transmembrane transport"/>
    <property type="evidence" value="ECO:0007669"/>
    <property type="project" value="InterPro"/>
</dbReference>
<dbReference type="PROSITE" id="PS51257">
    <property type="entry name" value="PROKAR_LIPOPROTEIN"/>
    <property type="match status" value="1"/>
</dbReference>
<evidence type="ECO:0000256" key="1">
    <source>
        <dbReference type="ARBA" id="ARBA00008520"/>
    </source>
</evidence>
<feature type="signal peptide" evidence="4">
    <location>
        <begin position="1"/>
        <end position="25"/>
    </location>
</feature>
<dbReference type="PANTHER" id="PTHR43649:SF14">
    <property type="entry name" value="BLR3389 PROTEIN"/>
    <property type="match status" value="1"/>
</dbReference>
<dbReference type="Gene3D" id="3.40.190.10">
    <property type="entry name" value="Periplasmic binding protein-like II"/>
    <property type="match status" value="2"/>
</dbReference>
<evidence type="ECO:0000256" key="3">
    <source>
        <dbReference type="ARBA" id="ARBA00022729"/>
    </source>
</evidence>